<evidence type="ECO:0000313" key="3">
    <source>
        <dbReference type="Proteomes" id="UP000266723"/>
    </source>
</evidence>
<organism evidence="2 3">
    <name type="scientific">Brassica cretica</name>
    <name type="common">Mustard</name>
    <dbReference type="NCBI Taxonomy" id="69181"/>
    <lineage>
        <taxon>Eukaryota</taxon>
        <taxon>Viridiplantae</taxon>
        <taxon>Streptophyta</taxon>
        <taxon>Embryophyta</taxon>
        <taxon>Tracheophyta</taxon>
        <taxon>Spermatophyta</taxon>
        <taxon>Magnoliopsida</taxon>
        <taxon>eudicotyledons</taxon>
        <taxon>Gunneridae</taxon>
        <taxon>Pentapetalae</taxon>
        <taxon>rosids</taxon>
        <taxon>malvids</taxon>
        <taxon>Brassicales</taxon>
        <taxon>Brassicaceae</taxon>
        <taxon>Brassiceae</taxon>
        <taxon>Brassica</taxon>
    </lineage>
</organism>
<proteinExistence type="predicted"/>
<name>A0ABQ7DQZ7_BRACR</name>
<gene>
    <name evidence="2" type="ORF">DY000_02033552</name>
</gene>
<evidence type="ECO:0000313" key="2">
    <source>
        <dbReference type="EMBL" id="KAF3579775.1"/>
    </source>
</evidence>
<dbReference type="Proteomes" id="UP000266723">
    <property type="component" value="Unassembled WGS sequence"/>
</dbReference>
<comment type="caution">
    <text evidence="2">The sequence shown here is derived from an EMBL/GenBank/DDBJ whole genome shotgun (WGS) entry which is preliminary data.</text>
</comment>
<protein>
    <recommendedName>
        <fullName evidence="4">DUF4005 domain-containing protein</fullName>
    </recommendedName>
</protein>
<sequence length="121" mass="12996">MAAAMATLGEIRIMHYKCVIAAQAFFIRHAKSRRVLIVEKYIFASPAAQEDSHSDCDSSSSVLNDIESIASSSLQWKQPTKPGLAKTGGEESAGKSQLSTGRSPVAFYFNNVSSGPVKSEL</sequence>
<evidence type="ECO:0008006" key="4">
    <source>
        <dbReference type="Google" id="ProtNLM"/>
    </source>
</evidence>
<dbReference type="EMBL" id="QGKV02000649">
    <property type="protein sequence ID" value="KAF3579775.1"/>
    <property type="molecule type" value="Genomic_DNA"/>
</dbReference>
<reference evidence="2 3" key="1">
    <citation type="journal article" date="2020" name="BMC Genomics">
        <title>Intraspecific diversification of the crop wild relative Brassica cretica Lam. using demographic model selection.</title>
        <authorList>
            <person name="Kioukis A."/>
            <person name="Michalopoulou V.A."/>
            <person name="Briers L."/>
            <person name="Pirintsos S."/>
            <person name="Studholme D.J."/>
            <person name="Pavlidis P."/>
            <person name="Sarris P.F."/>
        </authorList>
    </citation>
    <scope>NUCLEOTIDE SEQUENCE [LARGE SCALE GENOMIC DNA]</scope>
    <source>
        <strain evidence="3">cv. PFS-1207/04</strain>
    </source>
</reference>
<feature type="region of interest" description="Disordered" evidence="1">
    <location>
        <begin position="73"/>
        <end position="100"/>
    </location>
</feature>
<accession>A0ABQ7DQZ7</accession>
<keyword evidence="3" id="KW-1185">Reference proteome</keyword>
<evidence type="ECO:0000256" key="1">
    <source>
        <dbReference type="SAM" id="MobiDB-lite"/>
    </source>
</evidence>